<evidence type="ECO:0000256" key="2">
    <source>
        <dbReference type="ARBA" id="ARBA00001917"/>
    </source>
</evidence>
<dbReference type="InterPro" id="IPR013785">
    <property type="entry name" value="Aldolase_TIM"/>
</dbReference>
<dbReference type="AlphaFoldDB" id="A0A554A1Q1"/>
<evidence type="ECO:0000256" key="13">
    <source>
        <dbReference type="ARBA" id="ARBA00079803"/>
    </source>
</evidence>
<evidence type="ECO:0000256" key="11">
    <source>
        <dbReference type="ARBA" id="ARBA00050773"/>
    </source>
</evidence>
<feature type="binding site" evidence="15">
    <location>
        <position position="271"/>
    </location>
    <ligand>
        <name>FMN</name>
        <dbReference type="ChEBI" id="CHEBI:58210"/>
    </ligand>
</feature>
<comment type="catalytic activity">
    <reaction evidence="1">
        <text>a (2S)-2-hydroxycarboxylate + O2 = a 2-oxocarboxylate + H2O2</text>
        <dbReference type="Rhea" id="RHEA:16789"/>
        <dbReference type="ChEBI" id="CHEBI:15379"/>
        <dbReference type="ChEBI" id="CHEBI:16240"/>
        <dbReference type="ChEBI" id="CHEBI:35179"/>
        <dbReference type="ChEBI" id="CHEBI:58123"/>
        <dbReference type="EC" id="1.1.3.15"/>
    </reaction>
</comment>
<dbReference type="InterPro" id="IPR012133">
    <property type="entry name" value="Alpha-hydoxy_acid_DH_FMN"/>
</dbReference>
<dbReference type="GO" id="GO:0003973">
    <property type="term" value="F:(S)-2-hydroxy-acid oxidase activity"/>
    <property type="evidence" value="ECO:0007669"/>
    <property type="project" value="UniProtKB-EC"/>
</dbReference>
<feature type="binding site" evidence="15">
    <location>
        <position position="170"/>
    </location>
    <ligand>
        <name>FMN</name>
        <dbReference type="ChEBI" id="CHEBI:58210"/>
    </ligand>
</feature>
<dbReference type="RefSeq" id="WP_143847013.1">
    <property type="nucleotide sequence ID" value="NZ_VLXZ01000002.1"/>
</dbReference>
<feature type="binding site" evidence="15">
    <location>
        <begin position="91"/>
        <end position="93"/>
    </location>
    <ligand>
        <name>FMN</name>
        <dbReference type="ChEBI" id="CHEBI:58210"/>
    </ligand>
</feature>
<dbReference type="GO" id="GO:0010181">
    <property type="term" value="F:FMN binding"/>
    <property type="evidence" value="ECO:0007669"/>
    <property type="project" value="InterPro"/>
</dbReference>
<comment type="similarity">
    <text evidence="7">Belongs to the FMN-dependent alpha-hydroxy acid dehydrogenase family.</text>
</comment>
<evidence type="ECO:0000313" key="18">
    <source>
        <dbReference type="Proteomes" id="UP000318521"/>
    </source>
</evidence>
<feature type="binding site" evidence="15">
    <location>
        <position position="120"/>
    </location>
    <ligand>
        <name>FMN</name>
        <dbReference type="ChEBI" id="CHEBI:58210"/>
    </ligand>
</feature>
<dbReference type="PANTHER" id="PTHR10578">
    <property type="entry name" value="S -2-HYDROXY-ACID OXIDASE-RELATED"/>
    <property type="match status" value="1"/>
</dbReference>
<dbReference type="InterPro" id="IPR037396">
    <property type="entry name" value="FMN_HAD"/>
</dbReference>
<dbReference type="PIRSF" id="PIRSF000138">
    <property type="entry name" value="Al-hdrx_acd_dh"/>
    <property type="match status" value="1"/>
</dbReference>
<dbReference type="OrthoDB" id="9770452at2"/>
<dbReference type="EMBL" id="VLXZ01000002">
    <property type="protein sequence ID" value="TSB47599.1"/>
    <property type="molecule type" value="Genomic_DNA"/>
</dbReference>
<protein>
    <recommendedName>
        <fullName evidence="8">L-lactate oxidase</fullName>
        <ecNumber evidence="3">1.1.3.15</ecNumber>
    </recommendedName>
    <alternativeName>
        <fullName evidence="13">(S)-2-hydroxy-acid oxidase</fullName>
    </alternativeName>
</protein>
<organism evidence="17 18">
    <name type="scientific">Alkalicoccobacillus porphyridii</name>
    <dbReference type="NCBI Taxonomy" id="2597270"/>
    <lineage>
        <taxon>Bacteria</taxon>
        <taxon>Bacillati</taxon>
        <taxon>Bacillota</taxon>
        <taxon>Bacilli</taxon>
        <taxon>Bacillales</taxon>
        <taxon>Bacillaceae</taxon>
        <taxon>Alkalicoccobacillus</taxon>
    </lineage>
</organism>
<evidence type="ECO:0000256" key="10">
    <source>
        <dbReference type="ARBA" id="ARBA00050549"/>
    </source>
</evidence>
<evidence type="ECO:0000256" key="14">
    <source>
        <dbReference type="PIRSR" id="PIRSR000138-1"/>
    </source>
</evidence>
<reference evidence="17 18" key="1">
    <citation type="submission" date="2019-07" db="EMBL/GenBank/DDBJ databases">
        <authorList>
            <person name="Park Y.J."/>
            <person name="Jeong S.E."/>
            <person name="Jung H.S."/>
        </authorList>
    </citation>
    <scope>NUCLEOTIDE SEQUENCE [LARGE SCALE GENOMIC DNA]</scope>
    <source>
        <strain evidence="18">P16(2019)</strain>
    </source>
</reference>
<feature type="binding site" evidence="15">
    <location>
        <begin position="327"/>
        <end position="328"/>
    </location>
    <ligand>
        <name>FMN</name>
        <dbReference type="ChEBI" id="CHEBI:58210"/>
    </ligand>
</feature>
<keyword evidence="5 15" id="KW-0288">FMN</keyword>
<evidence type="ECO:0000256" key="7">
    <source>
        <dbReference type="ARBA" id="ARBA00024042"/>
    </source>
</evidence>
<name>A0A554A1Q1_9BACI</name>
<dbReference type="Proteomes" id="UP000318521">
    <property type="component" value="Unassembled WGS sequence"/>
</dbReference>
<feature type="binding site" evidence="15">
    <location>
        <position position="142"/>
    </location>
    <ligand>
        <name>FMN</name>
        <dbReference type="ChEBI" id="CHEBI:58210"/>
    </ligand>
</feature>
<dbReference type="PROSITE" id="PS51349">
    <property type="entry name" value="FMN_HYDROXY_ACID_DH_2"/>
    <property type="match status" value="1"/>
</dbReference>
<evidence type="ECO:0000256" key="9">
    <source>
        <dbReference type="ARBA" id="ARBA00048754"/>
    </source>
</evidence>
<dbReference type="InterPro" id="IPR008259">
    <property type="entry name" value="FMN_hydac_DH_AS"/>
</dbReference>
<dbReference type="PANTHER" id="PTHR10578:SF143">
    <property type="entry name" value="FMN-DEPENDENT ALPHA-HYDROXY ACID DEHYDROGENASE PB1A11.03"/>
    <property type="match status" value="1"/>
</dbReference>
<evidence type="ECO:0000259" key="16">
    <source>
        <dbReference type="PROSITE" id="PS51349"/>
    </source>
</evidence>
<dbReference type="Gene3D" id="3.20.20.70">
    <property type="entry name" value="Aldolase class I"/>
    <property type="match status" value="1"/>
</dbReference>
<proteinExistence type="inferred from homology"/>
<feature type="binding site" evidence="15">
    <location>
        <position position="249"/>
    </location>
    <ligand>
        <name>FMN</name>
        <dbReference type="ChEBI" id="CHEBI:58210"/>
    </ligand>
</feature>
<dbReference type="PROSITE" id="PS00557">
    <property type="entry name" value="FMN_HYDROXY_ACID_DH_1"/>
    <property type="match status" value="1"/>
</dbReference>
<comment type="catalytic activity">
    <reaction evidence="10">
        <text>mandelate + O2 = phenylglyoxylate + H2O2</text>
        <dbReference type="Rhea" id="RHEA:68968"/>
        <dbReference type="ChEBI" id="CHEBI:15379"/>
        <dbReference type="ChEBI" id="CHEBI:16240"/>
        <dbReference type="ChEBI" id="CHEBI:25147"/>
        <dbReference type="ChEBI" id="CHEBI:36656"/>
    </reaction>
</comment>
<feature type="binding site" evidence="15">
    <location>
        <position position="144"/>
    </location>
    <ligand>
        <name>glyoxylate</name>
        <dbReference type="ChEBI" id="CHEBI:36655"/>
    </ligand>
</feature>
<feature type="active site" description="Proton acceptor" evidence="14">
    <location>
        <position position="273"/>
    </location>
</feature>
<evidence type="ECO:0000256" key="15">
    <source>
        <dbReference type="PIRSR" id="PIRSR000138-2"/>
    </source>
</evidence>
<comment type="cofactor">
    <cofactor evidence="2">
        <name>FMN</name>
        <dbReference type="ChEBI" id="CHEBI:58210"/>
    </cofactor>
</comment>
<keyword evidence="18" id="KW-1185">Reference proteome</keyword>
<comment type="catalytic activity">
    <reaction evidence="11">
        <text>2-hydroxyoctadecanoate + O2 = 2-oxooctadecanoate + H2O2</text>
        <dbReference type="Rhea" id="RHEA:68964"/>
        <dbReference type="ChEBI" id="CHEBI:15379"/>
        <dbReference type="ChEBI" id="CHEBI:16240"/>
        <dbReference type="ChEBI" id="CHEBI:17162"/>
        <dbReference type="ChEBI" id="CHEBI:76724"/>
    </reaction>
</comment>
<accession>A0A554A1Q1</accession>
<sequence length="378" mass="41201">MSAKSFTTIGHETKDHPIYIEEWEQLAKEKLKKGPFDYVRSGAGDEKTLAANRAAFDKWSIYPRVLRDVTDATTRTKLLNQEISLPLLLAPLGYQGIIHPDAECASARAAEKAGIPFVTSTVSTRSLEEVAEAAPTGKNWFQLYWSNNREVSASMVSRAEAAGYQAIVVTVDTGLLGWRKSDFKNGFAPLKEAMGDANYRNDPAFRKSVPHWTEENIREEILKNILHPNLVWEDLLFLREHTLLPILVKGILHPDDAEKAVDLGLDGIIVSNHGGRQLDGALASIDALPAIAARVNKRVPLLVDSGFRSGSDLYKALALGADAVLIGRPYIYGLAVSGEAGVTSIIKNLQTELDLTLALSGANSINELSTTNLIQTGC</sequence>
<dbReference type="InterPro" id="IPR000262">
    <property type="entry name" value="FMN-dep_DH"/>
</dbReference>
<feature type="binding site" evidence="15">
    <location>
        <begin position="304"/>
        <end position="308"/>
    </location>
    <ligand>
        <name>FMN</name>
        <dbReference type="ChEBI" id="CHEBI:58210"/>
    </ligand>
</feature>
<dbReference type="EC" id="1.1.3.15" evidence="3"/>
<gene>
    <name evidence="17" type="ORF">FN960_03490</name>
</gene>
<feature type="binding site" evidence="15">
    <location>
        <position position="276"/>
    </location>
    <ligand>
        <name>glyoxylate</name>
        <dbReference type="ChEBI" id="CHEBI:36655"/>
    </ligand>
</feature>
<comment type="caution">
    <text evidence="17">The sequence shown here is derived from an EMBL/GenBank/DDBJ whole genome shotgun (WGS) entry which is preliminary data.</text>
</comment>
<evidence type="ECO:0000256" key="12">
    <source>
        <dbReference type="ARBA" id="ARBA00052949"/>
    </source>
</evidence>
<evidence type="ECO:0000256" key="3">
    <source>
        <dbReference type="ARBA" id="ARBA00013087"/>
    </source>
</evidence>
<dbReference type="FunFam" id="3.20.20.70:FF:000029">
    <property type="entry name" value="L-lactate dehydrogenase"/>
    <property type="match status" value="1"/>
</dbReference>
<dbReference type="Pfam" id="PF01070">
    <property type="entry name" value="FMN_dh"/>
    <property type="match status" value="1"/>
</dbReference>
<feature type="domain" description="FMN hydroxy acid dehydrogenase" evidence="16">
    <location>
        <begin position="12"/>
        <end position="378"/>
    </location>
</feature>
<evidence type="ECO:0000256" key="1">
    <source>
        <dbReference type="ARBA" id="ARBA00000616"/>
    </source>
</evidence>
<evidence type="ECO:0000313" key="17">
    <source>
        <dbReference type="EMBL" id="TSB47599.1"/>
    </source>
</evidence>
<keyword evidence="6" id="KW-0560">Oxidoreductase</keyword>
<comment type="catalytic activity">
    <reaction evidence="12">
        <text>2-hydroxyoctanoate + O2 = 2-oxooctanoate + H2O2</text>
        <dbReference type="Rhea" id="RHEA:67940"/>
        <dbReference type="ChEBI" id="CHEBI:15379"/>
        <dbReference type="ChEBI" id="CHEBI:16240"/>
        <dbReference type="ChEBI" id="CHEBI:133514"/>
        <dbReference type="ChEBI" id="CHEBI:176689"/>
    </reaction>
</comment>
<feature type="binding site" evidence="15">
    <location>
        <position position="273"/>
    </location>
    <ligand>
        <name>glyoxylate</name>
        <dbReference type="ChEBI" id="CHEBI:36655"/>
    </ligand>
</feature>
<evidence type="ECO:0000256" key="6">
    <source>
        <dbReference type="ARBA" id="ARBA00023002"/>
    </source>
</evidence>
<evidence type="ECO:0000256" key="5">
    <source>
        <dbReference type="ARBA" id="ARBA00022643"/>
    </source>
</evidence>
<comment type="catalytic activity">
    <reaction evidence="9">
        <text>(S)-lactate + O2 = pyruvate + H2O2</text>
        <dbReference type="Rhea" id="RHEA:55868"/>
        <dbReference type="ChEBI" id="CHEBI:15361"/>
        <dbReference type="ChEBI" id="CHEBI:15379"/>
        <dbReference type="ChEBI" id="CHEBI:16240"/>
        <dbReference type="ChEBI" id="CHEBI:16651"/>
    </reaction>
    <physiologicalReaction direction="left-to-right" evidence="9">
        <dbReference type="Rhea" id="RHEA:55869"/>
    </physiologicalReaction>
</comment>
<evidence type="ECO:0000256" key="4">
    <source>
        <dbReference type="ARBA" id="ARBA00022630"/>
    </source>
</evidence>
<feature type="binding site" evidence="15">
    <location>
        <position position="179"/>
    </location>
    <ligand>
        <name>glyoxylate</name>
        <dbReference type="ChEBI" id="CHEBI:36655"/>
    </ligand>
</feature>
<keyword evidence="4 15" id="KW-0285">Flavoprotein</keyword>
<evidence type="ECO:0000256" key="8">
    <source>
        <dbReference type="ARBA" id="ARBA00029513"/>
    </source>
</evidence>
<feature type="binding site" evidence="15">
    <location>
        <position position="38"/>
    </location>
    <ligand>
        <name>glyoxylate</name>
        <dbReference type="ChEBI" id="CHEBI:36655"/>
    </ligand>
</feature>
<dbReference type="SUPFAM" id="SSF51395">
    <property type="entry name" value="FMN-linked oxidoreductases"/>
    <property type="match status" value="1"/>
</dbReference>